<dbReference type="EMBL" id="CP097508">
    <property type="protein sequence ID" value="URE08839.1"/>
    <property type="molecule type" value="Genomic_DNA"/>
</dbReference>
<dbReference type="AlphaFoldDB" id="A0A9E7K957"/>
<evidence type="ECO:0000313" key="2">
    <source>
        <dbReference type="Proteomes" id="UP001055439"/>
    </source>
</evidence>
<evidence type="ECO:0000313" key="1">
    <source>
        <dbReference type="EMBL" id="URE08839.1"/>
    </source>
</evidence>
<name>A0A9E7K957_9LILI</name>
<protein>
    <submittedName>
        <fullName evidence="1">Uncharacterized protein</fullName>
    </submittedName>
</protein>
<organism evidence="1 2">
    <name type="scientific">Musa troglodytarum</name>
    <name type="common">fe'i banana</name>
    <dbReference type="NCBI Taxonomy" id="320322"/>
    <lineage>
        <taxon>Eukaryota</taxon>
        <taxon>Viridiplantae</taxon>
        <taxon>Streptophyta</taxon>
        <taxon>Embryophyta</taxon>
        <taxon>Tracheophyta</taxon>
        <taxon>Spermatophyta</taxon>
        <taxon>Magnoliopsida</taxon>
        <taxon>Liliopsida</taxon>
        <taxon>Zingiberales</taxon>
        <taxon>Musaceae</taxon>
        <taxon>Musa</taxon>
    </lineage>
</organism>
<proteinExistence type="predicted"/>
<gene>
    <name evidence="1" type="ORF">MUK42_31248</name>
</gene>
<sequence>MKKDGQEREGTNIWRFATRGGNFTYLEAEKAKEKTMVASNEIEAEFRHRARMESTWAQQDALGSPLLS</sequence>
<keyword evidence="2" id="KW-1185">Reference proteome</keyword>
<dbReference type="Proteomes" id="UP001055439">
    <property type="component" value="Chromosome 6"/>
</dbReference>
<accession>A0A9E7K957</accession>
<reference evidence="1" key="1">
    <citation type="submission" date="2022-05" db="EMBL/GenBank/DDBJ databases">
        <title>The Musa troglodytarum L. genome provides insights into the mechanism of non-climacteric behaviour and enrichment of carotenoids.</title>
        <authorList>
            <person name="Wang J."/>
        </authorList>
    </citation>
    <scope>NUCLEOTIDE SEQUENCE</scope>
    <source>
        <tissue evidence="1">Leaf</tissue>
    </source>
</reference>